<dbReference type="InterPro" id="IPR038766">
    <property type="entry name" value="Membrane_comp_ABC_pdt"/>
</dbReference>
<feature type="domain" description="ABC3 transporter permease C-terminal" evidence="7">
    <location>
        <begin position="661"/>
        <end position="776"/>
    </location>
</feature>
<name>A0A7C8HJ18_9FIRM</name>
<feature type="transmembrane region" description="Helical" evidence="6">
    <location>
        <begin position="16"/>
        <end position="38"/>
    </location>
</feature>
<keyword evidence="4 6" id="KW-1133">Transmembrane helix</keyword>
<evidence type="ECO:0000256" key="5">
    <source>
        <dbReference type="ARBA" id="ARBA00023136"/>
    </source>
</evidence>
<feature type="transmembrane region" description="Helical" evidence="6">
    <location>
        <begin position="746"/>
        <end position="766"/>
    </location>
</feature>
<gene>
    <name evidence="9" type="ORF">GND95_04665</name>
</gene>
<dbReference type="PANTHER" id="PTHR30287:SF1">
    <property type="entry name" value="INNER MEMBRANE PROTEIN"/>
    <property type="match status" value="1"/>
</dbReference>
<protein>
    <submittedName>
        <fullName evidence="9">FtsX-like permease family protein</fullName>
    </submittedName>
</protein>
<proteinExistence type="predicted"/>
<comment type="caution">
    <text evidence="9">The sequence shown here is derived from an EMBL/GenBank/DDBJ whole genome shotgun (WGS) entry which is preliminary data.</text>
</comment>
<accession>A0A7C8HJ18</accession>
<dbReference type="AlphaFoldDB" id="A0A7C8HJ18"/>
<feature type="domain" description="MacB-like periplasmic core" evidence="8">
    <location>
        <begin position="433"/>
        <end position="596"/>
    </location>
</feature>
<evidence type="ECO:0000256" key="3">
    <source>
        <dbReference type="ARBA" id="ARBA00022692"/>
    </source>
</evidence>
<comment type="subcellular location">
    <subcellularLocation>
        <location evidence="1">Cell membrane</location>
        <topology evidence="1">Multi-pass membrane protein</topology>
    </subcellularLocation>
</comment>
<dbReference type="GO" id="GO:0005886">
    <property type="term" value="C:plasma membrane"/>
    <property type="evidence" value="ECO:0007669"/>
    <property type="project" value="UniProtKB-SubCell"/>
</dbReference>
<dbReference type="InterPro" id="IPR025857">
    <property type="entry name" value="MacB_PCD"/>
</dbReference>
<organism evidence="9 10">
    <name type="scientific">Defluviitalea raffinosedens</name>
    <dbReference type="NCBI Taxonomy" id="1450156"/>
    <lineage>
        <taxon>Bacteria</taxon>
        <taxon>Bacillati</taxon>
        <taxon>Bacillota</taxon>
        <taxon>Clostridia</taxon>
        <taxon>Lachnospirales</taxon>
        <taxon>Defluviitaleaceae</taxon>
        <taxon>Defluviitalea</taxon>
    </lineage>
</organism>
<evidence type="ECO:0000256" key="6">
    <source>
        <dbReference type="SAM" id="Phobius"/>
    </source>
</evidence>
<evidence type="ECO:0000259" key="8">
    <source>
        <dbReference type="Pfam" id="PF12704"/>
    </source>
</evidence>
<dbReference type="PANTHER" id="PTHR30287">
    <property type="entry name" value="MEMBRANE COMPONENT OF PREDICTED ABC SUPERFAMILY METABOLITE UPTAKE TRANSPORTER"/>
    <property type="match status" value="1"/>
</dbReference>
<keyword evidence="5 6" id="KW-0472">Membrane</keyword>
<keyword evidence="2" id="KW-1003">Cell membrane</keyword>
<evidence type="ECO:0000256" key="1">
    <source>
        <dbReference type="ARBA" id="ARBA00004651"/>
    </source>
</evidence>
<dbReference type="Pfam" id="PF02687">
    <property type="entry name" value="FtsX"/>
    <property type="match status" value="2"/>
</dbReference>
<feature type="transmembrane region" description="Helical" evidence="6">
    <location>
        <begin position="434"/>
        <end position="454"/>
    </location>
</feature>
<keyword evidence="10" id="KW-1185">Reference proteome</keyword>
<evidence type="ECO:0000256" key="4">
    <source>
        <dbReference type="ARBA" id="ARBA00022989"/>
    </source>
</evidence>
<evidence type="ECO:0000256" key="2">
    <source>
        <dbReference type="ARBA" id="ARBA00022475"/>
    </source>
</evidence>
<dbReference type="InterPro" id="IPR003838">
    <property type="entry name" value="ABC3_permease_C"/>
</dbReference>
<dbReference type="Proteomes" id="UP000483018">
    <property type="component" value="Unassembled WGS sequence"/>
</dbReference>
<keyword evidence="3 6" id="KW-0812">Transmembrane</keyword>
<feature type="transmembrane region" description="Helical" evidence="6">
    <location>
        <begin position="702"/>
        <end position="726"/>
    </location>
</feature>
<feature type="transmembrane region" description="Helical" evidence="6">
    <location>
        <begin position="358"/>
        <end position="377"/>
    </location>
</feature>
<feature type="transmembrane region" description="Helical" evidence="6">
    <location>
        <begin position="310"/>
        <end position="338"/>
    </location>
</feature>
<dbReference type="OrthoDB" id="5137249at2"/>
<evidence type="ECO:0000259" key="7">
    <source>
        <dbReference type="Pfam" id="PF02687"/>
    </source>
</evidence>
<evidence type="ECO:0000313" key="10">
    <source>
        <dbReference type="Proteomes" id="UP000483018"/>
    </source>
</evidence>
<feature type="transmembrane region" description="Helical" evidence="6">
    <location>
        <begin position="657"/>
        <end position="682"/>
    </location>
</feature>
<feature type="domain" description="ABC3 transporter permease C-terminal" evidence="7">
    <location>
        <begin position="269"/>
        <end position="388"/>
    </location>
</feature>
<feature type="transmembrane region" description="Helical" evidence="6">
    <location>
        <begin position="269"/>
        <end position="289"/>
    </location>
</feature>
<dbReference type="EMBL" id="WSLF01000003">
    <property type="protein sequence ID" value="KAE9635672.1"/>
    <property type="molecule type" value="Genomic_DNA"/>
</dbReference>
<dbReference type="Pfam" id="PF12704">
    <property type="entry name" value="MacB_PCD"/>
    <property type="match status" value="1"/>
</dbReference>
<sequence>MLWKKLFRDLKENKMAYIACLIVISVGLMSYTAMSIAMDNLNRAKDEFYEEKHFAEGFAKVKSIPLSKVKILSRIEGIKEVEGRLVKDVRVLLPGREEDNVYLRLVAIDPTDPTHLNGVQKLEGRELDTDKANIWIGPKFFEVNGLKMEEKISVIINGKKTELVIAGIAQSPEFVYPMQNEQSIMPTPETFDIAYLPYEVMDSLFGLSGNINDIIFTLEEGYGFRDVEEELKEKLKKYGFETAFERKDQLSHAMLQQELDSLDSMAKSVPLIFIGISAIILYIMLKRLVEQQRGLIGTLKAFGYTQKEILLHYLSYSWVIGLGGGIIGGLLGTLLSGYITEMYKEFFQLPDLKNQFSWEYFIIGIILSVLGCLFAGFQGVKGVMKLHPAQAMRPEAPPAGKKILIERIRILWSSLTVQGRMAMRNIFRSKGRSFFTLIGVVFTFAMMATMISFYETMDIMMIDQFEKIQTYNIKMNFESPIYAKEVVRELKNRKGIIELETMLEVPATFKNSYHKKNLVILGLNRESNLYNIVDFDGNKVKVPAEGILLSESIAKSLHVKVGDKVRIESPWAKEDKLYVYVSGIIPQYIGGNAYMEEKSLGRLLGYGDISTSAILKIQPEDIALLKDDYNASSKIQSIEESGTTVKKYKELLDTYDYMIWVMVLIAVVTGFAIIYNSSIISLAERKRELASLRVLGMTVREVLEIISFEQCTIGIVGMLFGIPMTFLLKQMVADAINNDVFTLPTYTAPSSFLTAFMGTVLAITLAQLNIARNIKKLDLVEVLKERE</sequence>
<evidence type="ECO:0000313" key="9">
    <source>
        <dbReference type="EMBL" id="KAE9635672.1"/>
    </source>
</evidence>
<reference evidence="9 10" key="1">
    <citation type="submission" date="2019-12" db="EMBL/GenBank/DDBJ databases">
        <title>Defluviitalea raffinosedens, isolated from a biogas fermenter, genome sequencing and characterization.</title>
        <authorList>
            <person name="Rettenmaier R."/>
            <person name="Schneider M."/>
            <person name="Neuhaus K."/>
            <person name="Liebl W."/>
            <person name="Zverlov V."/>
        </authorList>
    </citation>
    <scope>NUCLEOTIDE SEQUENCE [LARGE SCALE GENOMIC DNA]</scope>
    <source>
        <strain evidence="9 10">249c-K6</strain>
    </source>
</reference>